<sequence>MAACPALVFAAPPATSAYFTDAQHSFVQDQTSDGINQVNMIACFMGAMKGDSMVNKGDYLALVDEKKCDASGRDSASKSGSSNSGSNASQFITATVNSSRASSDAPMIVKTWVDENQQGNQMTIFVHTSATQAPSATSPQGVFRMDFCGKAAGGNSCAFNGYIDAGASGLSYYESGSQGGGSRVIAMTLNASGTATGSGRMSIAETSQFGSSNSDYTFAYNANYFRRSDGSNDQCFSRDATDAGTGFSVWRYGLYDANDGSRITRNSGFPIEYTSGSTTHHGYIGYWGLWLPQEALNTATNGTSVKKVNYNSGSASTTEYTLVRSGGKLTKYTKGAKTLNQIDQIRFTFWASAATGPTGLSGYTQGRSYEAYWDNANLQFVITGYHSCGSNGCNMASITPLATVNSYWSSNYQFGLFGWSQALGGEVFVDTSNLASNGSNAASVTVNYRTQDLVYPSQYAAIGNLACINDCPTASGIAALVAQSAPTPFGTTAGNYSATAAANLVTYTLDSSSGNLLDVTSAAVTTTSTSLSGQFQWGIRSGKLFPVSQASAVDAADNGGPADASYQAQSVDSLSIYYVWESGANAWNQFSAVKDANADFLTFDAPLDVNFTVPSGAAYGSYAGSAITLQYNGFGDLFGIPGKCVSPVTNEVVSCDGSGARYVPEFIIPTSQTTGKVTRGSTTYLVKWLDREIRLAQKTVSDCTSAGLSLPSGVSLPTSASLKDPSNASSDVYVGTKPIVTSAPRVIHGEVKY</sequence>
<organism evidence="1 2">
    <name type="scientific">Candidatus Muproteobacteria bacterium RBG_16_60_9</name>
    <dbReference type="NCBI Taxonomy" id="1817755"/>
    <lineage>
        <taxon>Bacteria</taxon>
        <taxon>Pseudomonadati</taxon>
        <taxon>Pseudomonadota</taxon>
        <taxon>Candidatus Muproteobacteria</taxon>
    </lineage>
</organism>
<proteinExistence type="predicted"/>
<dbReference type="Proteomes" id="UP000179076">
    <property type="component" value="Unassembled WGS sequence"/>
</dbReference>
<comment type="caution">
    <text evidence="1">The sequence shown here is derived from an EMBL/GenBank/DDBJ whole genome shotgun (WGS) entry which is preliminary data.</text>
</comment>
<dbReference type="AlphaFoldDB" id="A0A1F6VA89"/>
<evidence type="ECO:0000313" key="2">
    <source>
        <dbReference type="Proteomes" id="UP000179076"/>
    </source>
</evidence>
<evidence type="ECO:0000313" key="1">
    <source>
        <dbReference type="EMBL" id="OGI66474.1"/>
    </source>
</evidence>
<name>A0A1F6VA89_9PROT</name>
<dbReference type="EMBL" id="MFSP01000086">
    <property type="protein sequence ID" value="OGI66474.1"/>
    <property type="molecule type" value="Genomic_DNA"/>
</dbReference>
<reference evidence="1 2" key="1">
    <citation type="journal article" date="2016" name="Nat. Commun.">
        <title>Thousands of microbial genomes shed light on interconnected biogeochemical processes in an aquifer system.</title>
        <authorList>
            <person name="Anantharaman K."/>
            <person name="Brown C.T."/>
            <person name="Hug L.A."/>
            <person name="Sharon I."/>
            <person name="Castelle C.J."/>
            <person name="Probst A.J."/>
            <person name="Thomas B.C."/>
            <person name="Singh A."/>
            <person name="Wilkins M.J."/>
            <person name="Karaoz U."/>
            <person name="Brodie E.L."/>
            <person name="Williams K.H."/>
            <person name="Hubbard S.S."/>
            <person name="Banfield J.F."/>
        </authorList>
    </citation>
    <scope>NUCLEOTIDE SEQUENCE [LARGE SCALE GENOMIC DNA]</scope>
</reference>
<accession>A0A1F6VA89</accession>
<protein>
    <submittedName>
        <fullName evidence="1">Uncharacterized protein</fullName>
    </submittedName>
</protein>
<gene>
    <name evidence="1" type="ORF">A2W18_00425</name>
</gene>